<dbReference type="AlphaFoldDB" id="A0A9P6IVB9"/>
<proteinExistence type="predicted"/>
<evidence type="ECO:0000313" key="5">
    <source>
        <dbReference type="EMBL" id="KAF9948732.1"/>
    </source>
</evidence>
<dbReference type="PANTHER" id="PTHR24107:SF2">
    <property type="entry name" value="NLR FAMILY CARD DOMAIN CONTAINING 3"/>
    <property type="match status" value="1"/>
</dbReference>
<evidence type="ECO:0000256" key="3">
    <source>
        <dbReference type="ARBA" id="ARBA00023212"/>
    </source>
</evidence>
<name>A0A9P6IVB9_MORAP</name>
<organism evidence="5 6">
    <name type="scientific">Mortierella alpina</name>
    <name type="common">Oleaginous fungus</name>
    <name type="synonym">Mortierella renispora</name>
    <dbReference type="NCBI Taxonomy" id="64518"/>
    <lineage>
        <taxon>Eukaryota</taxon>
        <taxon>Fungi</taxon>
        <taxon>Fungi incertae sedis</taxon>
        <taxon>Mucoromycota</taxon>
        <taxon>Mortierellomycotina</taxon>
        <taxon>Mortierellomycetes</taxon>
        <taxon>Mortierellales</taxon>
        <taxon>Mortierellaceae</taxon>
        <taxon>Mortierella</taxon>
    </lineage>
</organism>
<sequence length="580" mass="64711">MLAFAQVIKDEQVVASPVALSQQLSGHFELLQSSLAQNTELTVQGLKAQEEARILQQQLNDKQEEMIWLEKKVLNNHEEMKQMQVKALEQLAVLQSRVQAVLTQTFELHEYPIPRLFIVLPQYPSGWDILEPFTDKYRLYFLCECGEHTKAAGSKNNIPHKIHPAKHVGYEIARPTEFFQHYGPYLLTNMKMLKFGVSVVSVAVPAFAHLLNADALDQAAKGLQHLKDCIEPGMDQVIGKIDKSSEDEGDQVALEGADLRKLETFLKNKDGDKVLGNLYKTVTDEGHVKWLCMDHYRENYNQAAVEAFRRTVESLGGSFDENNGVVKQLYSALRNSRSVHELDIVFGWACTKTDLQALEDALRKSAVAILHVDLQLFRPSLSNKLSSISTKYEVVHRLMDPPNMKSIHIVLPKDLITLSSFTPKKRPHLRKLSFEMILDSGHFDLGIYHSYLGGRGAQALSEALKINSTMNTLNLWNNSIGGNGAQALSEALRTHSTLTTLNLSNNSIGDNGAQALSEALKINSTLTTLNLSNNSIGDNGAQALSEALKTNSTMTFLGLGLNSETTELRRCLRHLRSTRL</sequence>
<keyword evidence="6" id="KW-1185">Reference proteome</keyword>
<keyword evidence="4" id="KW-0175">Coiled coil</keyword>
<dbReference type="EMBL" id="JAAAHY010001493">
    <property type="protein sequence ID" value="KAF9948732.1"/>
    <property type="molecule type" value="Genomic_DNA"/>
</dbReference>
<feature type="coiled-coil region" evidence="4">
    <location>
        <begin position="45"/>
        <end position="72"/>
    </location>
</feature>
<protein>
    <recommendedName>
        <fullName evidence="7">RNI-like protein</fullName>
    </recommendedName>
</protein>
<gene>
    <name evidence="5" type="ORF">BGZ70_002078</name>
</gene>
<keyword evidence="3" id="KW-0206">Cytoskeleton</keyword>
<dbReference type="PANTHER" id="PTHR24107">
    <property type="entry name" value="YNEIN REGULATORY COMPLEX SUBUNIT 5"/>
    <property type="match status" value="1"/>
</dbReference>
<comment type="caution">
    <text evidence="5">The sequence shown here is derived from an EMBL/GenBank/DDBJ whole genome shotgun (WGS) entry which is preliminary data.</text>
</comment>
<dbReference type="InterPro" id="IPR052410">
    <property type="entry name" value="DRC5"/>
</dbReference>
<dbReference type="SUPFAM" id="SSF52047">
    <property type="entry name" value="RNI-like"/>
    <property type="match status" value="1"/>
</dbReference>
<dbReference type="InterPro" id="IPR001611">
    <property type="entry name" value="Leu-rich_rpt"/>
</dbReference>
<reference evidence="5" key="1">
    <citation type="journal article" date="2020" name="Fungal Divers.">
        <title>Resolving the Mortierellaceae phylogeny through synthesis of multi-gene phylogenetics and phylogenomics.</title>
        <authorList>
            <person name="Vandepol N."/>
            <person name="Liber J."/>
            <person name="Desiro A."/>
            <person name="Na H."/>
            <person name="Kennedy M."/>
            <person name="Barry K."/>
            <person name="Grigoriev I.V."/>
            <person name="Miller A.N."/>
            <person name="O'Donnell K."/>
            <person name="Stajich J.E."/>
            <person name="Bonito G."/>
        </authorList>
    </citation>
    <scope>NUCLEOTIDE SEQUENCE</scope>
    <source>
        <strain evidence="5">CK1249</strain>
    </source>
</reference>
<dbReference type="OrthoDB" id="2395959at2759"/>
<dbReference type="Pfam" id="PF13516">
    <property type="entry name" value="LRR_6"/>
    <property type="match status" value="3"/>
</dbReference>
<evidence type="ECO:0000256" key="1">
    <source>
        <dbReference type="ARBA" id="ARBA00004245"/>
    </source>
</evidence>
<dbReference type="Gene3D" id="3.80.10.10">
    <property type="entry name" value="Ribonuclease Inhibitor"/>
    <property type="match status" value="1"/>
</dbReference>
<keyword evidence="2" id="KW-0963">Cytoplasm</keyword>
<evidence type="ECO:0000256" key="2">
    <source>
        <dbReference type="ARBA" id="ARBA00022490"/>
    </source>
</evidence>
<dbReference type="InterPro" id="IPR032675">
    <property type="entry name" value="LRR_dom_sf"/>
</dbReference>
<evidence type="ECO:0000256" key="4">
    <source>
        <dbReference type="SAM" id="Coils"/>
    </source>
</evidence>
<dbReference type="GO" id="GO:0005856">
    <property type="term" value="C:cytoskeleton"/>
    <property type="evidence" value="ECO:0007669"/>
    <property type="project" value="UniProtKB-SubCell"/>
</dbReference>
<dbReference type="SMART" id="SM00368">
    <property type="entry name" value="LRR_RI"/>
    <property type="match status" value="3"/>
</dbReference>
<dbReference type="Proteomes" id="UP000738359">
    <property type="component" value="Unassembled WGS sequence"/>
</dbReference>
<comment type="subcellular location">
    <subcellularLocation>
        <location evidence="1">Cytoplasm</location>
        <location evidence="1">Cytoskeleton</location>
    </subcellularLocation>
</comment>
<evidence type="ECO:0000313" key="6">
    <source>
        <dbReference type="Proteomes" id="UP000738359"/>
    </source>
</evidence>
<evidence type="ECO:0008006" key="7">
    <source>
        <dbReference type="Google" id="ProtNLM"/>
    </source>
</evidence>
<accession>A0A9P6IVB9</accession>